<comment type="similarity">
    <text evidence="1">Belongs to the glutamate:Na(+) symporter (ESS) (TC 2.A.27) family.</text>
</comment>
<feature type="transmembrane region" description="Helical" evidence="1">
    <location>
        <begin position="280"/>
        <end position="299"/>
    </location>
</feature>
<comment type="function">
    <text evidence="1">Catalyzes the sodium-dependent transport of glutamate.</text>
</comment>
<dbReference type="Proteomes" id="UP000092018">
    <property type="component" value="Chromosome 2"/>
</dbReference>
<dbReference type="HAMAP" id="MF_02062">
    <property type="entry name" value="GltS"/>
    <property type="match status" value="1"/>
</dbReference>
<keyword evidence="1" id="KW-0915">Sodium</keyword>
<keyword evidence="1" id="KW-0029">Amino-acid transport</keyword>
<evidence type="ECO:0000256" key="2">
    <source>
        <dbReference type="NCBIfam" id="TIGR00210"/>
    </source>
</evidence>
<feature type="transmembrane region" description="Helical" evidence="1">
    <location>
        <begin position="36"/>
        <end position="56"/>
    </location>
</feature>
<protein>
    <recommendedName>
        <fullName evidence="1 2">Sodium/glutamate symporter</fullName>
    </recommendedName>
</protein>
<feature type="transmembrane region" description="Helical" evidence="1">
    <location>
        <begin position="219"/>
        <end position="236"/>
    </location>
</feature>
<keyword evidence="1" id="KW-0769">Symport</keyword>
<dbReference type="RefSeq" id="WP_065210966.1">
    <property type="nucleotide sequence ID" value="NZ_CP016178.1"/>
</dbReference>
<keyword evidence="1" id="KW-0812">Transmembrane</keyword>
<dbReference type="Pfam" id="PF03616">
    <property type="entry name" value="Glt_symporter"/>
    <property type="match status" value="1"/>
</dbReference>
<feature type="transmembrane region" description="Helical" evidence="1">
    <location>
        <begin position="162"/>
        <end position="181"/>
    </location>
</feature>
<sequence>MTNSLSFNAYASFALAVLVLSIGQQILKRVHILRHYHIPAPIIGGIVLAVFATLLHQNGTTLNFALPLKTPFMLMFFASVGFSANLALLRQGGKTLIAFLFCATLFIVFQDVVGIGMAEALGLDPLLGLLAGSITLSGGHGTGAAWADIFADDFHINNALEIAMACATFGLVVGGILGGPLGNRLIQKHSLASEENASVSEKKTTTKTVAPSRKMKPKVISFGILLVTGLLAQYAFEHISALDNPVLKFVPNFVYAIAFGVIVGNIPFTRKKLSPIAFDIGQVGGISLGLFLAMALMELKLWNLLSLATPLLVILFSQLLFTILFVYWITFRVMGQNYDAAVMSAGHVGFGMGATPTAMMNLNTITSHYGASTKAYFVVPLVGAFFIDIVNLVIIQAYIAVLG</sequence>
<accession>A0AAN0XYJ4</accession>
<keyword evidence="1" id="KW-0997">Cell inner membrane</keyword>
<dbReference type="EMBL" id="CP016178">
    <property type="protein sequence ID" value="ANO35172.1"/>
    <property type="molecule type" value="Genomic_DNA"/>
</dbReference>
<keyword evidence="1" id="KW-0406">Ion transport</keyword>
<proteinExistence type="inferred from homology"/>
<keyword evidence="1" id="KW-0813">Transport</keyword>
<keyword evidence="1" id="KW-1133">Transmembrane helix</keyword>
<gene>
    <name evidence="1" type="primary">gltS</name>
    <name evidence="3" type="ORF">A6E01_18545</name>
</gene>
<feature type="transmembrane region" description="Helical" evidence="1">
    <location>
        <begin position="6"/>
        <end position="24"/>
    </location>
</feature>
<feature type="transmembrane region" description="Helical" evidence="1">
    <location>
        <begin position="311"/>
        <end position="331"/>
    </location>
</feature>
<feature type="transmembrane region" description="Helical" evidence="1">
    <location>
        <begin position="96"/>
        <end position="118"/>
    </location>
</feature>
<name>A0AAN0XYJ4_9VIBR</name>
<feature type="transmembrane region" description="Helical" evidence="1">
    <location>
        <begin position="375"/>
        <end position="401"/>
    </location>
</feature>
<dbReference type="InterPro" id="IPR004445">
    <property type="entry name" value="GltS"/>
</dbReference>
<reference evidence="3 4" key="1">
    <citation type="submission" date="2016-06" db="EMBL/GenBank/DDBJ databases">
        <title>Adaptive Radiation by Waves of Gene Transfer Leads to Fine-Scale Resource Partitioning in Marine Microbes.</title>
        <authorList>
            <person name="Hehemann J.-H."/>
            <person name="Arevalo P."/>
            <person name="Datta M.S."/>
            <person name="Yu X."/>
            <person name="Corzett C."/>
            <person name="Henschel A."/>
            <person name="Preheim S.P."/>
            <person name="Timberlake S."/>
            <person name="Alm E.J."/>
            <person name="Polz M.F."/>
        </authorList>
    </citation>
    <scope>NUCLEOTIDE SEQUENCE [LARGE SCALE GENOMIC DNA]</scope>
    <source>
        <strain evidence="3 4">FF50</strain>
    </source>
</reference>
<evidence type="ECO:0000256" key="1">
    <source>
        <dbReference type="HAMAP-Rule" id="MF_02062"/>
    </source>
</evidence>
<organism evidence="3 4">
    <name type="scientific">Vibrio breoganii</name>
    <dbReference type="NCBI Taxonomy" id="553239"/>
    <lineage>
        <taxon>Bacteria</taxon>
        <taxon>Pseudomonadati</taxon>
        <taxon>Pseudomonadota</taxon>
        <taxon>Gammaproteobacteria</taxon>
        <taxon>Vibrionales</taxon>
        <taxon>Vibrionaceae</taxon>
        <taxon>Vibrio</taxon>
    </lineage>
</organism>
<evidence type="ECO:0000313" key="4">
    <source>
        <dbReference type="Proteomes" id="UP000092018"/>
    </source>
</evidence>
<dbReference type="PANTHER" id="PTHR36178:SF1">
    <property type="entry name" value="SODIUM_GLUTAMATE SYMPORTER"/>
    <property type="match status" value="1"/>
</dbReference>
<comment type="subcellular location">
    <subcellularLocation>
        <location evidence="1">Cell inner membrane</location>
        <topology evidence="1">Multi-pass membrane protein</topology>
    </subcellularLocation>
</comment>
<feature type="transmembrane region" description="Helical" evidence="1">
    <location>
        <begin position="68"/>
        <end position="89"/>
    </location>
</feature>
<keyword evidence="1" id="KW-0739">Sodium transport</keyword>
<dbReference type="KEGG" id="vbr:A6E01_18545"/>
<dbReference type="NCBIfam" id="TIGR00210">
    <property type="entry name" value="gltS"/>
    <property type="match status" value="1"/>
</dbReference>
<keyword evidence="1" id="KW-1003">Cell membrane</keyword>
<dbReference type="GO" id="GO:0015501">
    <property type="term" value="F:glutamate:sodium symporter activity"/>
    <property type="evidence" value="ECO:0007669"/>
    <property type="project" value="UniProtKB-UniRule"/>
</dbReference>
<dbReference type="PANTHER" id="PTHR36178">
    <property type="entry name" value="SLR0625 PROTEIN"/>
    <property type="match status" value="1"/>
</dbReference>
<dbReference type="GO" id="GO:0005886">
    <property type="term" value="C:plasma membrane"/>
    <property type="evidence" value="ECO:0007669"/>
    <property type="project" value="UniProtKB-SubCell"/>
</dbReference>
<dbReference type="GO" id="GO:0015813">
    <property type="term" value="P:L-glutamate transmembrane transport"/>
    <property type="evidence" value="ECO:0007669"/>
    <property type="project" value="UniProtKB-UniRule"/>
</dbReference>
<dbReference type="AlphaFoldDB" id="A0AAN0XYJ4"/>
<evidence type="ECO:0000313" key="3">
    <source>
        <dbReference type="EMBL" id="ANO35172.1"/>
    </source>
</evidence>
<keyword evidence="1" id="KW-0472">Membrane</keyword>
<feature type="transmembrane region" description="Helical" evidence="1">
    <location>
        <begin position="248"/>
        <end position="268"/>
    </location>
</feature>